<reference evidence="1 2" key="1">
    <citation type="journal article" date="2015" name="Nature">
        <title>rRNA introns, odd ribosomes, and small enigmatic genomes across a large radiation of phyla.</title>
        <authorList>
            <person name="Brown C.T."/>
            <person name="Hug L.A."/>
            <person name="Thomas B.C."/>
            <person name="Sharon I."/>
            <person name="Castelle C.J."/>
            <person name="Singh A."/>
            <person name="Wilkins M.J."/>
            <person name="Williams K.H."/>
            <person name="Banfield J.F."/>
        </authorList>
    </citation>
    <scope>NUCLEOTIDE SEQUENCE [LARGE SCALE GENOMIC DNA]</scope>
</reference>
<evidence type="ECO:0000313" key="2">
    <source>
        <dbReference type="Proteomes" id="UP000034539"/>
    </source>
</evidence>
<name>A0A0G0Q0F2_9BACT</name>
<dbReference type="Gene3D" id="1.10.4080.10">
    <property type="entry name" value="ADP-ribosylation/Crystallin J1"/>
    <property type="match status" value="1"/>
</dbReference>
<evidence type="ECO:0008006" key="3">
    <source>
        <dbReference type="Google" id="ProtNLM"/>
    </source>
</evidence>
<dbReference type="Proteomes" id="UP000034539">
    <property type="component" value="Unassembled WGS sequence"/>
</dbReference>
<proteinExistence type="predicted"/>
<dbReference type="SUPFAM" id="SSF101478">
    <property type="entry name" value="ADP-ribosylglycohydrolase"/>
    <property type="match status" value="1"/>
</dbReference>
<evidence type="ECO:0000313" key="1">
    <source>
        <dbReference type="EMBL" id="KKR33829.1"/>
    </source>
</evidence>
<dbReference type="EMBL" id="LBXN01000011">
    <property type="protein sequence ID" value="KKR33829.1"/>
    <property type="molecule type" value="Genomic_DNA"/>
</dbReference>
<sequence>MGANSYREKDGQEVIYNSFIEELMYCIGGDTNLIAGLAGCLIGCTDGIGVIPRVFINELEDGKTVLIMLKNHFPYCGAYDQK</sequence>
<comment type="caution">
    <text evidence="1">The sequence shown here is derived from an EMBL/GenBank/DDBJ whole genome shotgun (WGS) entry which is preliminary data.</text>
</comment>
<organism evidence="1 2">
    <name type="scientific">Candidatus Gottesmanbacteria bacterium GW2011_GWC2_39_8</name>
    <dbReference type="NCBI Taxonomy" id="1618450"/>
    <lineage>
        <taxon>Bacteria</taxon>
        <taxon>Candidatus Gottesmaniibacteriota</taxon>
    </lineage>
</organism>
<gene>
    <name evidence="1" type="ORF">UT63_C0011G0011</name>
</gene>
<accession>A0A0G0Q0F2</accession>
<dbReference type="InterPro" id="IPR036705">
    <property type="entry name" value="Ribosyl_crysJ1_sf"/>
</dbReference>
<dbReference type="AlphaFoldDB" id="A0A0G0Q0F2"/>
<protein>
    <recommendedName>
        <fullName evidence="3">ADP-ribosylglycohydrolase</fullName>
    </recommendedName>
</protein>